<protein>
    <recommendedName>
        <fullName evidence="2">DUF4325 domain-containing protein</fullName>
    </recommendedName>
</protein>
<evidence type="ECO:0008006" key="2">
    <source>
        <dbReference type="Google" id="ProtNLM"/>
    </source>
</evidence>
<name>A0A831PK76_9BACT</name>
<sequence length="113" mass="13138">MSKIIHIVNHLPSTVTTRKAIRLINDSVSFSDNENVVFDFKGIAFISRAFADEFIHFVHKHKIKARFTNTNPNIREMLQVVEKNRSRRNNGYHNIAVTPLPEKEQLNHLLSLF</sequence>
<proteinExistence type="predicted"/>
<accession>A0A831PK76</accession>
<organism evidence="1">
    <name type="scientific">Mariniphaga anaerophila</name>
    <dbReference type="NCBI Taxonomy" id="1484053"/>
    <lineage>
        <taxon>Bacteria</taxon>
        <taxon>Pseudomonadati</taxon>
        <taxon>Bacteroidota</taxon>
        <taxon>Bacteroidia</taxon>
        <taxon>Marinilabiliales</taxon>
        <taxon>Prolixibacteraceae</taxon>
        <taxon>Mariniphaga</taxon>
    </lineage>
</organism>
<gene>
    <name evidence="1" type="ORF">ENN90_13340</name>
</gene>
<reference evidence="1" key="1">
    <citation type="journal article" date="2020" name="mSystems">
        <title>Genome- and Community-Level Interaction Insights into Carbon Utilization and Element Cycling Functions of Hydrothermarchaeota in Hydrothermal Sediment.</title>
        <authorList>
            <person name="Zhou Z."/>
            <person name="Liu Y."/>
            <person name="Xu W."/>
            <person name="Pan J."/>
            <person name="Luo Z.H."/>
            <person name="Li M."/>
        </authorList>
    </citation>
    <scope>NUCLEOTIDE SEQUENCE [LARGE SCALE GENOMIC DNA]</scope>
    <source>
        <strain evidence="1">SpSt-1217</strain>
    </source>
</reference>
<dbReference type="AlphaFoldDB" id="A0A831PK76"/>
<dbReference type="Proteomes" id="UP000886047">
    <property type="component" value="Unassembled WGS sequence"/>
</dbReference>
<comment type="caution">
    <text evidence="1">The sequence shown here is derived from an EMBL/GenBank/DDBJ whole genome shotgun (WGS) entry which is preliminary data.</text>
</comment>
<evidence type="ECO:0000313" key="1">
    <source>
        <dbReference type="EMBL" id="HDR52579.1"/>
    </source>
</evidence>
<dbReference type="EMBL" id="DSDK01000747">
    <property type="protein sequence ID" value="HDR52579.1"/>
    <property type="molecule type" value="Genomic_DNA"/>
</dbReference>